<dbReference type="EMBL" id="CAHIKZ030000479">
    <property type="protein sequence ID" value="CAE1176319.1"/>
    <property type="molecule type" value="Genomic_DNA"/>
</dbReference>
<feature type="region of interest" description="Disordered" evidence="5">
    <location>
        <begin position="1"/>
        <end position="31"/>
    </location>
</feature>
<feature type="domain" description="PDZ" evidence="6">
    <location>
        <begin position="202"/>
        <end position="276"/>
    </location>
</feature>
<dbReference type="SMART" id="SM00228">
    <property type="entry name" value="PDZ"/>
    <property type="match status" value="1"/>
</dbReference>
<evidence type="ECO:0000256" key="3">
    <source>
        <dbReference type="ARBA" id="ARBA00023273"/>
    </source>
</evidence>
<dbReference type="PROSITE" id="PS50106">
    <property type="entry name" value="PDZ"/>
    <property type="match status" value="1"/>
</dbReference>
<dbReference type="Pfam" id="PF00595">
    <property type="entry name" value="PDZ"/>
    <property type="match status" value="1"/>
</dbReference>
<dbReference type="PANTHER" id="PTHR23116">
    <property type="entry name" value="PDZ DOMAIN CONTAINING WHIRLIN AND HARMONIN-RELATED"/>
    <property type="match status" value="1"/>
</dbReference>
<evidence type="ECO:0000313" key="8">
    <source>
        <dbReference type="Proteomes" id="UP000597762"/>
    </source>
</evidence>
<dbReference type="Gene3D" id="2.30.42.10">
    <property type="match status" value="1"/>
</dbReference>
<evidence type="ECO:0000256" key="4">
    <source>
        <dbReference type="SAM" id="Coils"/>
    </source>
</evidence>
<name>A0A812BB20_ACAPH</name>
<dbReference type="OrthoDB" id="10029564at2759"/>
<keyword evidence="4" id="KW-0175">Coiled coil</keyword>
<comment type="caution">
    <text evidence="7">The sequence shown here is derived from an EMBL/GenBank/DDBJ whole genome shotgun (WGS) entry which is preliminary data.</text>
</comment>
<dbReference type="SUPFAM" id="SSF50156">
    <property type="entry name" value="PDZ domain-like"/>
    <property type="match status" value="1"/>
</dbReference>
<dbReference type="PANTHER" id="PTHR23116:SF29">
    <property type="entry name" value="PDZ DOMAIN-CONTAINING PROTEIN 7"/>
    <property type="match status" value="1"/>
</dbReference>
<feature type="coiled-coil region" evidence="4">
    <location>
        <begin position="158"/>
        <end position="185"/>
    </location>
</feature>
<dbReference type="Gene3D" id="1.20.1160.20">
    <property type="match status" value="1"/>
</dbReference>
<evidence type="ECO:0000256" key="5">
    <source>
        <dbReference type="SAM" id="MobiDB-lite"/>
    </source>
</evidence>
<proteinExistence type="predicted"/>
<dbReference type="InterPro" id="IPR001478">
    <property type="entry name" value="PDZ"/>
</dbReference>
<keyword evidence="8" id="KW-1185">Reference proteome</keyword>
<reference evidence="7" key="1">
    <citation type="submission" date="2021-01" db="EMBL/GenBank/DDBJ databases">
        <authorList>
            <person name="Li R."/>
            <person name="Bekaert M."/>
        </authorList>
    </citation>
    <scope>NUCLEOTIDE SEQUENCE</scope>
    <source>
        <strain evidence="7">Farmed</strain>
    </source>
</reference>
<keyword evidence="2" id="KW-0677">Repeat</keyword>
<dbReference type="Proteomes" id="UP000597762">
    <property type="component" value="Unassembled WGS sequence"/>
</dbReference>
<feature type="compositionally biased region" description="Low complexity" evidence="5">
    <location>
        <begin position="1"/>
        <end position="15"/>
    </location>
</feature>
<dbReference type="GO" id="GO:0005886">
    <property type="term" value="C:plasma membrane"/>
    <property type="evidence" value="ECO:0007669"/>
    <property type="project" value="TreeGrafter"/>
</dbReference>
<accession>A0A812BB20</accession>
<dbReference type="AlphaFoldDB" id="A0A812BB20"/>
<comment type="subcellular location">
    <subcellularLocation>
        <location evidence="1">Cell projection</location>
    </subcellularLocation>
</comment>
<evidence type="ECO:0000313" key="7">
    <source>
        <dbReference type="EMBL" id="CAE1176319.1"/>
    </source>
</evidence>
<protein>
    <submittedName>
        <fullName evidence="7">PDZD7</fullName>
    </submittedName>
</protein>
<keyword evidence="3" id="KW-0966">Cell projection</keyword>
<dbReference type="InterPro" id="IPR036034">
    <property type="entry name" value="PDZ_sf"/>
</dbReference>
<evidence type="ECO:0000256" key="1">
    <source>
        <dbReference type="ARBA" id="ARBA00004316"/>
    </source>
</evidence>
<dbReference type="GO" id="GO:0042995">
    <property type="term" value="C:cell projection"/>
    <property type="evidence" value="ECO:0007669"/>
    <property type="project" value="UniProtKB-SubCell"/>
</dbReference>
<evidence type="ECO:0000256" key="2">
    <source>
        <dbReference type="ARBA" id="ARBA00022737"/>
    </source>
</evidence>
<sequence length="301" mass="34569">MTQSPSPSTMTSPHNTMDRGNYTKPKRRTEEGRFQNAVLRTMANLAGSKEEDAENNPFQMLQKMATVILTKDEIKSIMQYVAEYMERNDVEHLVSRLLGVLNKPEKHLLLNQIRELVSPFDRGRFDSMLSVHENINFQKSDYRERFNEKGERGRRPGLKEEQSLLARVQCRRKQLDAQLELLENLRKIKPKIYKHKEEDLNLITVYVSKNIRTLGISVTGGADCKKQQAIVIEEVHSGGAAAETKRIKPGMILVSVDDEDIEAASHKAAVYTIRKAFTDRKKPYMKLVLRKPADVERWSTS</sequence>
<gene>
    <name evidence="7" type="ORF">SPHA_14106</name>
</gene>
<evidence type="ECO:0000259" key="6">
    <source>
        <dbReference type="PROSITE" id="PS50106"/>
    </source>
</evidence>
<dbReference type="InterPro" id="IPR051844">
    <property type="entry name" value="USH2_Complex_Protein"/>
</dbReference>
<organism evidence="7 8">
    <name type="scientific">Acanthosepion pharaonis</name>
    <name type="common">Pharaoh cuttlefish</name>
    <name type="synonym">Sepia pharaonis</name>
    <dbReference type="NCBI Taxonomy" id="158019"/>
    <lineage>
        <taxon>Eukaryota</taxon>
        <taxon>Metazoa</taxon>
        <taxon>Spiralia</taxon>
        <taxon>Lophotrochozoa</taxon>
        <taxon>Mollusca</taxon>
        <taxon>Cephalopoda</taxon>
        <taxon>Coleoidea</taxon>
        <taxon>Decapodiformes</taxon>
        <taxon>Sepiida</taxon>
        <taxon>Sepiina</taxon>
        <taxon>Sepiidae</taxon>
        <taxon>Acanthosepion</taxon>
    </lineage>
</organism>